<organism evidence="7 8">
    <name type="scientific">Dreissena polymorpha</name>
    <name type="common">Zebra mussel</name>
    <name type="synonym">Mytilus polymorpha</name>
    <dbReference type="NCBI Taxonomy" id="45954"/>
    <lineage>
        <taxon>Eukaryota</taxon>
        <taxon>Metazoa</taxon>
        <taxon>Spiralia</taxon>
        <taxon>Lophotrochozoa</taxon>
        <taxon>Mollusca</taxon>
        <taxon>Bivalvia</taxon>
        <taxon>Autobranchia</taxon>
        <taxon>Heteroconchia</taxon>
        <taxon>Euheterodonta</taxon>
        <taxon>Imparidentia</taxon>
        <taxon>Neoheterodontei</taxon>
        <taxon>Myida</taxon>
        <taxon>Dreissenoidea</taxon>
        <taxon>Dreissenidae</taxon>
        <taxon>Dreissena</taxon>
    </lineage>
</organism>
<dbReference type="Pfam" id="PF00335">
    <property type="entry name" value="Tetraspanin"/>
    <property type="match status" value="1"/>
</dbReference>
<dbReference type="InterPro" id="IPR000301">
    <property type="entry name" value="Tetraspanin_animals"/>
</dbReference>
<comment type="similarity">
    <text evidence="2 6">Belongs to the tetraspanin (TM4SF) family.</text>
</comment>
<reference evidence="7" key="1">
    <citation type="journal article" date="2019" name="bioRxiv">
        <title>The Genome of the Zebra Mussel, Dreissena polymorpha: A Resource for Invasive Species Research.</title>
        <authorList>
            <person name="McCartney M.A."/>
            <person name="Auch B."/>
            <person name="Kono T."/>
            <person name="Mallez S."/>
            <person name="Zhang Y."/>
            <person name="Obille A."/>
            <person name="Becker A."/>
            <person name="Abrahante J.E."/>
            <person name="Garbe J."/>
            <person name="Badalamenti J.P."/>
            <person name="Herman A."/>
            <person name="Mangelson H."/>
            <person name="Liachko I."/>
            <person name="Sullivan S."/>
            <person name="Sone E.D."/>
            <person name="Koren S."/>
            <person name="Silverstein K.A.T."/>
            <person name="Beckman K.B."/>
            <person name="Gohl D.M."/>
        </authorList>
    </citation>
    <scope>NUCLEOTIDE SEQUENCE</scope>
    <source>
        <strain evidence="7">Duluth1</strain>
        <tissue evidence="7">Whole animal</tissue>
    </source>
</reference>
<comment type="caution">
    <text evidence="7">The sequence shown here is derived from an EMBL/GenBank/DDBJ whole genome shotgun (WGS) entry which is preliminary data.</text>
</comment>
<dbReference type="PRINTS" id="PR00259">
    <property type="entry name" value="TMFOUR"/>
</dbReference>
<evidence type="ECO:0000256" key="5">
    <source>
        <dbReference type="ARBA" id="ARBA00023136"/>
    </source>
</evidence>
<evidence type="ECO:0000313" key="7">
    <source>
        <dbReference type="EMBL" id="KAH3888480.1"/>
    </source>
</evidence>
<keyword evidence="3 6" id="KW-0812">Transmembrane</keyword>
<dbReference type="PANTHER" id="PTHR19282:SF477">
    <property type="entry name" value="TETRASPANIN"/>
    <property type="match status" value="1"/>
</dbReference>
<feature type="transmembrane region" description="Helical" evidence="6">
    <location>
        <begin position="12"/>
        <end position="34"/>
    </location>
</feature>
<evidence type="ECO:0000256" key="6">
    <source>
        <dbReference type="RuleBase" id="RU361218"/>
    </source>
</evidence>
<dbReference type="EMBL" id="JAIWYP010000001">
    <property type="protein sequence ID" value="KAH3888480.1"/>
    <property type="molecule type" value="Genomic_DNA"/>
</dbReference>
<accession>A0A9D4S2T8</accession>
<dbReference type="PANTHER" id="PTHR19282">
    <property type="entry name" value="TETRASPANIN"/>
    <property type="match status" value="1"/>
</dbReference>
<feature type="transmembrane region" description="Helical" evidence="6">
    <location>
        <begin position="54"/>
        <end position="76"/>
    </location>
</feature>
<keyword evidence="4 6" id="KW-1133">Transmembrane helix</keyword>
<protein>
    <recommendedName>
        <fullName evidence="6">Tetraspanin</fullName>
    </recommendedName>
</protein>
<name>A0A9D4S2T8_DREPO</name>
<dbReference type="PIRSF" id="PIRSF002419">
    <property type="entry name" value="Tetraspanin"/>
    <property type="match status" value="1"/>
</dbReference>
<dbReference type="SUPFAM" id="SSF48652">
    <property type="entry name" value="Tetraspanin"/>
    <property type="match status" value="1"/>
</dbReference>
<reference evidence="7" key="2">
    <citation type="submission" date="2020-11" db="EMBL/GenBank/DDBJ databases">
        <authorList>
            <person name="McCartney M.A."/>
            <person name="Auch B."/>
            <person name="Kono T."/>
            <person name="Mallez S."/>
            <person name="Becker A."/>
            <person name="Gohl D.M."/>
            <person name="Silverstein K.A.T."/>
            <person name="Koren S."/>
            <person name="Bechman K.B."/>
            <person name="Herman A."/>
            <person name="Abrahante J.E."/>
            <person name="Garbe J."/>
        </authorList>
    </citation>
    <scope>NUCLEOTIDE SEQUENCE</scope>
    <source>
        <strain evidence="7">Duluth1</strain>
        <tissue evidence="7">Whole animal</tissue>
    </source>
</reference>
<dbReference type="AlphaFoldDB" id="A0A9D4S2T8"/>
<dbReference type="GO" id="GO:0005886">
    <property type="term" value="C:plasma membrane"/>
    <property type="evidence" value="ECO:0007669"/>
    <property type="project" value="TreeGrafter"/>
</dbReference>
<dbReference type="Proteomes" id="UP000828390">
    <property type="component" value="Unassembled WGS sequence"/>
</dbReference>
<evidence type="ECO:0000256" key="2">
    <source>
        <dbReference type="ARBA" id="ARBA00006840"/>
    </source>
</evidence>
<proteinExistence type="inferred from homology"/>
<evidence type="ECO:0000256" key="3">
    <source>
        <dbReference type="ARBA" id="ARBA00022692"/>
    </source>
</evidence>
<evidence type="ECO:0000256" key="4">
    <source>
        <dbReference type="ARBA" id="ARBA00022989"/>
    </source>
</evidence>
<dbReference type="OrthoDB" id="432835at2759"/>
<dbReference type="InterPro" id="IPR018499">
    <property type="entry name" value="Tetraspanin/Peripherin"/>
</dbReference>
<keyword evidence="5 6" id="KW-0472">Membrane</keyword>
<evidence type="ECO:0000256" key="1">
    <source>
        <dbReference type="ARBA" id="ARBA00004141"/>
    </source>
</evidence>
<dbReference type="InterPro" id="IPR008952">
    <property type="entry name" value="Tetraspanin_EC2_sf"/>
</dbReference>
<gene>
    <name evidence="7" type="ORF">DPMN_012515</name>
</gene>
<dbReference type="Gene3D" id="1.10.1450.10">
    <property type="entry name" value="Tetraspanin"/>
    <property type="match status" value="1"/>
</dbReference>
<sequence length="233" mass="25698">MALSGLRVTQIVFVISNILFLIMGIAMLVVGAYLQITSSSYVSLLPSDDFFTASALLIASGIVVIVVCAIGFFGVWMQSQCIILIYMLCVLIILALSIAAGIIAYVFYGEIESELRNRLLEGLKDKEKRKSWDEIQQKERCCGVTNYKDWYGLVDPDYPSNLPDSCCDGPNCGSQGTTVAYDEGCYEKGKEWIQDNFYALGAAGITLGVLQVILVAVSCFLLVMMRREKKNFA</sequence>
<evidence type="ECO:0000313" key="8">
    <source>
        <dbReference type="Proteomes" id="UP000828390"/>
    </source>
</evidence>
<feature type="transmembrane region" description="Helical" evidence="6">
    <location>
        <begin position="197"/>
        <end position="223"/>
    </location>
</feature>
<keyword evidence="8" id="KW-1185">Reference proteome</keyword>
<feature type="transmembrane region" description="Helical" evidence="6">
    <location>
        <begin position="83"/>
        <end position="108"/>
    </location>
</feature>
<comment type="subcellular location">
    <subcellularLocation>
        <location evidence="1 6">Membrane</location>
        <topology evidence="1 6">Multi-pass membrane protein</topology>
    </subcellularLocation>
</comment>